<evidence type="ECO:0000256" key="6">
    <source>
        <dbReference type="ARBA" id="ARBA00022839"/>
    </source>
</evidence>
<keyword evidence="5 7" id="KW-0378">Hydrolase</keyword>
<dbReference type="PANTHER" id="PTHR30337:SF0">
    <property type="entry name" value="NUCLEASE SBCCD SUBUNIT D"/>
    <property type="match status" value="1"/>
</dbReference>
<dbReference type="RefSeq" id="WP_257464595.1">
    <property type="nucleotide sequence ID" value="NZ_JANJZT010000011.1"/>
</dbReference>
<keyword evidence="6 7" id="KW-0269">Exonuclease</keyword>
<evidence type="ECO:0000256" key="7">
    <source>
        <dbReference type="RuleBase" id="RU363069"/>
    </source>
</evidence>
<reference evidence="10 11" key="1">
    <citation type="submission" date="2024-06" db="EMBL/GenBank/DDBJ databases">
        <title>Genomic Encyclopedia of Type Strains, Phase IV (KMG-IV): sequencing the most valuable type-strain genomes for metagenomic binning, comparative biology and taxonomic classification.</title>
        <authorList>
            <person name="Goeker M."/>
        </authorList>
    </citation>
    <scope>NUCLEOTIDE SEQUENCE [LARGE SCALE GENOMIC DNA]</scope>
    <source>
        <strain evidence="10 11">DSM 29492</strain>
    </source>
</reference>
<dbReference type="NCBIfam" id="TIGR00619">
    <property type="entry name" value="sbcd"/>
    <property type="match status" value="1"/>
</dbReference>
<comment type="subunit">
    <text evidence="2 7">Heterodimer of SbcC and SbcD.</text>
</comment>
<feature type="domain" description="Calcineurin-like phosphoesterase" evidence="8">
    <location>
        <begin position="1"/>
        <end position="229"/>
    </location>
</feature>
<protein>
    <recommendedName>
        <fullName evidence="3 7">Nuclease SbcCD subunit D</fullName>
    </recommendedName>
</protein>
<evidence type="ECO:0000313" key="10">
    <source>
        <dbReference type="EMBL" id="MET3750506.1"/>
    </source>
</evidence>
<name>A0ABV2M279_9FIRM</name>
<keyword evidence="7" id="KW-0255">Endonuclease</keyword>
<dbReference type="Gene3D" id="3.60.21.10">
    <property type="match status" value="1"/>
</dbReference>
<dbReference type="PANTHER" id="PTHR30337">
    <property type="entry name" value="COMPONENT OF ATP-DEPENDENT DSDNA EXONUCLEASE"/>
    <property type="match status" value="1"/>
</dbReference>
<sequence>MKIFHLSDLHIGLKLMNRDLREDQEYIFRQVVDMVKEQKPDALVIAGDIYDKAVPAAEAVQVFDSFMGQLTEAAPEMTVMAISGNHDSGPRVDCFRSVLSRQKVHMIGLPPQREGEYIEKVVLQDSYGKVNFYLLPFVKPSMVKMIVGTDKNGNNFSYDETVHKLIQREAINKKERNILVSHQFYLPVGKTADDVERMDSEIRTVGNIDQISADILEQFDYAALGHIHKSMKVGKETFRYCGTLLSCSVSEAGQQKGILMVDIKEKEKAPEITVLPLMPLRQVRVAKGSLEEVLQQKSQDYVTVILTDKADLDVIDMQDRLRLAFPYLLEIRRENQRKADYSRGKKHQELQDPFELCCGFLKDMDEEEKNILRDVLNTVQEVK</sequence>
<dbReference type="GO" id="GO:0004527">
    <property type="term" value="F:exonuclease activity"/>
    <property type="evidence" value="ECO:0007669"/>
    <property type="project" value="UniProtKB-KW"/>
</dbReference>
<dbReference type="EMBL" id="JBEPMJ010000011">
    <property type="protein sequence ID" value="MET3750506.1"/>
    <property type="molecule type" value="Genomic_DNA"/>
</dbReference>
<dbReference type="CDD" id="cd00840">
    <property type="entry name" value="MPP_Mre11_N"/>
    <property type="match status" value="1"/>
</dbReference>
<gene>
    <name evidence="7" type="primary">sbcD</name>
    <name evidence="10" type="ORF">ABID24_001758</name>
</gene>
<evidence type="ECO:0000259" key="9">
    <source>
        <dbReference type="Pfam" id="PF12320"/>
    </source>
</evidence>
<organism evidence="10 11">
    <name type="scientific">Blautia caecimuris</name>
    <dbReference type="NCBI Taxonomy" id="1796615"/>
    <lineage>
        <taxon>Bacteria</taxon>
        <taxon>Bacillati</taxon>
        <taxon>Bacillota</taxon>
        <taxon>Clostridia</taxon>
        <taxon>Lachnospirales</taxon>
        <taxon>Lachnospiraceae</taxon>
        <taxon>Blautia</taxon>
    </lineage>
</organism>
<dbReference type="Pfam" id="PF00149">
    <property type="entry name" value="Metallophos"/>
    <property type="match status" value="1"/>
</dbReference>
<evidence type="ECO:0000256" key="3">
    <source>
        <dbReference type="ARBA" id="ARBA00013365"/>
    </source>
</evidence>
<evidence type="ECO:0000256" key="5">
    <source>
        <dbReference type="ARBA" id="ARBA00022801"/>
    </source>
</evidence>
<dbReference type="InterPro" id="IPR004593">
    <property type="entry name" value="SbcD"/>
</dbReference>
<keyword evidence="7" id="KW-0233">DNA recombination</keyword>
<comment type="similarity">
    <text evidence="1 7">Belongs to the SbcD family.</text>
</comment>
<keyword evidence="7" id="KW-0235">DNA replication</keyword>
<dbReference type="Proteomes" id="UP001549106">
    <property type="component" value="Unassembled WGS sequence"/>
</dbReference>
<comment type="function">
    <text evidence="7">SbcCD cleaves DNA hairpin structures. These structures can inhibit DNA replication and are intermediates in certain DNA recombination reactions. The complex acts as a 3'-&gt;5' double strand exonuclease that can open hairpins. It also has a 5' single-strand endonuclease activity.</text>
</comment>
<dbReference type="Pfam" id="PF12320">
    <property type="entry name" value="SbcD_C"/>
    <property type="match status" value="1"/>
</dbReference>
<dbReference type="InterPro" id="IPR041796">
    <property type="entry name" value="Mre11_N"/>
</dbReference>
<evidence type="ECO:0000256" key="2">
    <source>
        <dbReference type="ARBA" id="ARBA00011322"/>
    </source>
</evidence>
<dbReference type="InterPro" id="IPR026843">
    <property type="entry name" value="SbcD_C"/>
</dbReference>
<evidence type="ECO:0000259" key="8">
    <source>
        <dbReference type="Pfam" id="PF00149"/>
    </source>
</evidence>
<accession>A0ABV2M279</accession>
<dbReference type="InterPro" id="IPR004843">
    <property type="entry name" value="Calcineurin-like_PHP"/>
</dbReference>
<keyword evidence="11" id="KW-1185">Reference proteome</keyword>
<dbReference type="InterPro" id="IPR050535">
    <property type="entry name" value="DNA_Repair-Maintenance_Comp"/>
</dbReference>
<keyword evidence="4 7" id="KW-0540">Nuclease</keyword>
<dbReference type="SUPFAM" id="SSF56300">
    <property type="entry name" value="Metallo-dependent phosphatases"/>
    <property type="match status" value="1"/>
</dbReference>
<proteinExistence type="inferred from homology"/>
<evidence type="ECO:0000313" key="11">
    <source>
        <dbReference type="Proteomes" id="UP001549106"/>
    </source>
</evidence>
<dbReference type="InterPro" id="IPR029052">
    <property type="entry name" value="Metallo-depent_PP-like"/>
</dbReference>
<evidence type="ECO:0000256" key="1">
    <source>
        <dbReference type="ARBA" id="ARBA00010555"/>
    </source>
</evidence>
<feature type="domain" description="Nuclease SbcCD subunit D C-terminal" evidence="9">
    <location>
        <begin position="280"/>
        <end position="362"/>
    </location>
</feature>
<evidence type="ECO:0000256" key="4">
    <source>
        <dbReference type="ARBA" id="ARBA00022722"/>
    </source>
</evidence>
<comment type="caution">
    <text evidence="10">The sequence shown here is derived from an EMBL/GenBank/DDBJ whole genome shotgun (WGS) entry which is preliminary data.</text>
</comment>